<keyword evidence="1" id="KW-0812">Transmembrane</keyword>
<proteinExistence type="predicted"/>
<reference evidence="2" key="1">
    <citation type="submission" date="2023-07" db="EMBL/GenBank/DDBJ databases">
        <title>Wenyingzhuangia sp. chi5 genome sequencing and assembly.</title>
        <authorList>
            <person name="Park S."/>
        </authorList>
    </citation>
    <scope>NUCLEOTIDE SEQUENCE</scope>
    <source>
        <strain evidence="2">Chi5</strain>
    </source>
</reference>
<dbReference type="InterPro" id="IPR026414">
    <property type="entry name" value="ExosoTase_F-assoc_memb"/>
</dbReference>
<keyword evidence="1" id="KW-1133">Transmembrane helix</keyword>
<gene>
    <name evidence="2" type="ORF">QVZ41_01495</name>
</gene>
<protein>
    <submittedName>
        <fullName evidence="2">Exosortase F system-associated protein</fullName>
    </submittedName>
</protein>
<dbReference type="EMBL" id="JAUMIT010000001">
    <property type="protein sequence ID" value="MDO3693520.1"/>
    <property type="molecule type" value="Genomic_DNA"/>
</dbReference>
<evidence type="ECO:0000313" key="2">
    <source>
        <dbReference type="EMBL" id="MDO3693520.1"/>
    </source>
</evidence>
<accession>A0ABT8VNG7</accession>
<sequence>MKRWARFVLVALLFFCFILVRAYQVDLFYDPLEAYFENDYLYLPLPEVDKSRLFISYFFRYFINSIISFAILKIAFPHRSFIRTIAFFYLLAFVLLSSILFSLMFFKIDVGYLFPFYIRRFIIHPVFIIVLLPFIYLMRKRYRMNLKR</sequence>
<feature type="transmembrane region" description="Helical" evidence="1">
    <location>
        <begin position="54"/>
        <end position="75"/>
    </location>
</feature>
<comment type="caution">
    <text evidence="2">The sequence shown here is derived from an EMBL/GenBank/DDBJ whole genome shotgun (WGS) entry which is preliminary data.</text>
</comment>
<name>A0ABT8VNG7_9FLAO</name>
<keyword evidence="1" id="KW-0472">Membrane</keyword>
<dbReference type="NCBIfam" id="TIGR04127">
    <property type="entry name" value="flavo_near_exo"/>
    <property type="match status" value="1"/>
</dbReference>
<keyword evidence="3" id="KW-1185">Reference proteome</keyword>
<feature type="transmembrane region" description="Helical" evidence="1">
    <location>
        <begin position="118"/>
        <end position="138"/>
    </location>
</feature>
<evidence type="ECO:0000313" key="3">
    <source>
        <dbReference type="Proteomes" id="UP001168642"/>
    </source>
</evidence>
<feature type="transmembrane region" description="Helical" evidence="1">
    <location>
        <begin position="87"/>
        <end position="106"/>
    </location>
</feature>
<organism evidence="2 3">
    <name type="scientific">Wenyingzhuangia gilva</name>
    <dbReference type="NCBI Taxonomy" id="3057677"/>
    <lineage>
        <taxon>Bacteria</taxon>
        <taxon>Pseudomonadati</taxon>
        <taxon>Bacteroidota</taxon>
        <taxon>Flavobacteriia</taxon>
        <taxon>Flavobacteriales</taxon>
        <taxon>Flavobacteriaceae</taxon>
        <taxon>Wenyingzhuangia</taxon>
    </lineage>
</organism>
<dbReference type="Proteomes" id="UP001168642">
    <property type="component" value="Unassembled WGS sequence"/>
</dbReference>
<dbReference type="RefSeq" id="WP_302882772.1">
    <property type="nucleotide sequence ID" value="NZ_JAUMIT010000001.1"/>
</dbReference>
<evidence type="ECO:0000256" key="1">
    <source>
        <dbReference type="SAM" id="Phobius"/>
    </source>
</evidence>